<evidence type="ECO:0000256" key="2">
    <source>
        <dbReference type="ARBA" id="ARBA00004496"/>
    </source>
</evidence>
<evidence type="ECO:0000256" key="8">
    <source>
        <dbReference type="ARBA" id="ARBA00022691"/>
    </source>
</evidence>
<evidence type="ECO:0000256" key="7">
    <source>
        <dbReference type="ARBA" id="ARBA00022679"/>
    </source>
</evidence>
<accession>A0A5J6WWW5</accession>
<feature type="binding site" evidence="9">
    <location>
        <position position="43"/>
    </location>
    <ligand>
        <name>S-adenosyl-L-methionine</name>
        <dbReference type="ChEBI" id="CHEBI:59789"/>
    </ligand>
</feature>
<reference evidence="10 11" key="1">
    <citation type="submission" date="2019-05" db="EMBL/GenBank/DDBJ databases">
        <title>OXA-830, a novel chromosomally encoded expanded-spectrum class D beta-lactamase in Aeromonas simiae.</title>
        <authorList>
            <person name="Zhou W."/>
            <person name="Chen Q."/>
        </authorList>
    </citation>
    <scope>NUCLEOTIDE SEQUENCE [LARGE SCALE GENOMIC DNA]</scope>
    <source>
        <strain evidence="10 11">A6</strain>
    </source>
</reference>
<dbReference type="KEGG" id="asim:FE240_08945"/>
<gene>
    <name evidence="9" type="primary">tpm</name>
    <name evidence="10" type="ORF">FE240_08945</name>
</gene>
<protein>
    <recommendedName>
        <fullName evidence="4 9">Thiopurine S-methyltransferase</fullName>
        <ecNumber evidence="4 9">2.1.1.67</ecNumber>
    </recommendedName>
    <alternativeName>
        <fullName evidence="9">Thiopurine methyltransferase</fullName>
    </alternativeName>
</protein>
<sequence>MDAAFWHQRWEENRIGFHQSDFNRWLQEWWAAQAMDEPVLVPLCGKSRDMVWLAEQGHEVHGFELSPLAVQQFFAEQAWAPQEAPEGPYQRFAHERVRLYLGDFFAARQLGRRYRLVYDRASLIALPAEMRARYAEQLATMVEQGGQILLVTIEYQPDPQQQPPFSVCELEVRRLFEPHFTVEVLGRQSEADHPKVVSGQLSYFDEVCYRLVRR</sequence>
<evidence type="ECO:0000256" key="1">
    <source>
        <dbReference type="ARBA" id="ARBA00000903"/>
    </source>
</evidence>
<dbReference type="GO" id="GO:0010038">
    <property type="term" value="P:response to metal ion"/>
    <property type="evidence" value="ECO:0007669"/>
    <property type="project" value="InterPro"/>
</dbReference>
<dbReference type="GO" id="GO:0008119">
    <property type="term" value="F:thiopurine S-methyltransferase activity"/>
    <property type="evidence" value="ECO:0007669"/>
    <property type="project" value="UniProtKB-UniRule"/>
</dbReference>
<keyword evidence="7 9" id="KW-0808">Transferase</keyword>
<keyword evidence="8 9" id="KW-0949">S-adenosyl-L-methionine</keyword>
<dbReference type="FunFam" id="3.40.50.150:FF:000101">
    <property type="entry name" value="Thiopurine S-methyltransferase"/>
    <property type="match status" value="1"/>
</dbReference>
<organism evidence="10 11">
    <name type="scientific">Aeromonas simiae</name>
    <dbReference type="NCBI Taxonomy" id="218936"/>
    <lineage>
        <taxon>Bacteria</taxon>
        <taxon>Pseudomonadati</taxon>
        <taxon>Pseudomonadota</taxon>
        <taxon>Gammaproteobacteria</taxon>
        <taxon>Aeromonadales</taxon>
        <taxon>Aeromonadaceae</taxon>
        <taxon>Aeromonas</taxon>
    </lineage>
</organism>
<proteinExistence type="inferred from homology"/>
<name>A0A5J6WWW5_9GAMM</name>
<dbReference type="Proteomes" id="UP000594034">
    <property type="component" value="Chromosome"/>
</dbReference>
<feature type="binding site" evidence="9">
    <location>
        <position position="64"/>
    </location>
    <ligand>
        <name>S-adenosyl-L-methionine</name>
        <dbReference type="ChEBI" id="CHEBI:59789"/>
    </ligand>
</feature>
<dbReference type="PIRSF" id="PIRSF023956">
    <property type="entry name" value="Thiopurine_S-methyltransferase"/>
    <property type="match status" value="1"/>
</dbReference>
<dbReference type="PANTHER" id="PTHR10259:SF11">
    <property type="entry name" value="THIOPURINE S-METHYLTRANSFERASE"/>
    <property type="match status" value="1"/>
</dbReference>
<dbReference type="InterPro" id="IPR025835">
    <property type="entry name" value="Thiopurine_S-MeTrfase"/>
</dbReference>
<feature type="binding site" evidence="9">
    <location>
        <position position="10"/>
    </location>
    <ligand>
        <name>S-adenosyl-L-methionine</name>
        <dbReference type="ChEBI" id="CHEBI:59789"/>
    </ligand>
</feature>
<feature type="binding site" evidence="9">
    <location>
        <position position="120"/>
    </location>
    <ligand>
        <name>S-adenosyl-L-methionine</name>
        <dbReference type="ChEBI" id="CHEBI:59789"/>
    </ligand>
</feature>
<dbReference type="EC" id="2.1.1.67" evidence="4 9"/>
<keyword evidence="6 9" id="KW-0489">Methyltransferase</keyword>
<keyword evidence="5 9" id="KW-0963">Cytoplasm</keyword>
<evidence type="ECO:0000256" key="3">
    <source>
        <dbReference type="ARBA" id="ARBA00008145"/>
    </source>
</evidence>
<dbReference type="Gene3D" id="3.40.50.150">
    <property type="entry name" value="Vaccinia Virus protein VP39"/>
    <property type="match status" value="1"/>
</dbReference>
<evidence type="ECO:0000256" key="4">
    <source>
        <dbReference type="ARBA" id="ARBA00011905"/>
    </source>
</evidence>
<dbReference type="RefSeq" id="WP_193004250.1">
    <property type="nucleotide sequence ID" value="NZ_CP040449.1"/>
</dbReference>
<evidence type="ECO:0000256" key="9">
    <source>
        <dbReference type="HAMAP-Rule" id="MF_00812"/>
    </source>
</evidence>
<dbReference type="GO" id="GO:0032259">
    <property type="term" value="P:methylation"/>
    <property type="evidence" value="ECO:0007669"/>
    <property type="project" value="UniProtKB-KW"/>
</dbReference>
<comment type="similarity">
    <text evidence="3 9">Belongs to the class I-like SAM-binding methyltransferase superfamily. TPMT family.</text>
</comment>
<dbReference type="InterPro" id="IPR022474">
    <property type="entry name" value="Thiopur_S-MeTfrase_Se/Te_detox"/>
</dbReference>
<evidence type="ECO:0000313" key="10">
    <source>
        <dbReference type="EMBL" id="QFI54804.1"/>
    </source>
</evidence>
<dbReference type="InterPro" id="IPR029063">
    <property type="entry name" value="SAM-dependent_MTases_sf"/>
</dbReference>
<dbReference type="SUPFAM" id="SSF53335">
    <property type="entry name" value="S-adenosyl-L-methionine-dependent methyltransferases"/>
    <property type="match status" value="1"/>
</dbReference>
<dbReference type="NCBIfam" id="NF009732">
    <property type="entry name" value="PRK13255.1"/>
    <property type="match status" value="1"/>
</dbReference>
<comment type="subcellular location">
    <subcellularLocation>
        <location evidence="2 9">Cytoplasm</location>
    </subcellularLocation>
</comment>
<dbReference type="EMBL" id="CP040449">
    <property type="protein sequence ID" value="QFI54804.1"/>
    <property type="molecule type" value="Genomic_DNA"/>
</dbReference>
<comment type="catalytic activity">
    <reaction evidence="1 9">
        <text>S-adenosyl-L-methionine + a thiopurine = S-adenosyl-L-homocysteine + a thiopurine S-methylether.</text>
        <dbReference type="EC" id="2.1.1.67"/>
    </reaction>
</comment>
<evidence type="ECO:0000256" key="6">
    <source>
        <dbReference type="ARBA" id="ARBA00022603"/>
    </source>
</evidence>
<dbReference type="Pfam" id="PF05724">
    <property type="entry name" value="TPMT"/>
    <property type="match status" value="1"/>
</dbReference>
<dbReference type="InterPro" id="IPR008854">
    <property type="entry name" value="TPMT"/>
</dbReference>
<dbReference type="PROSITE" id="PS51585">
    <property type="entry name" value="SAM_MT_TPMT"/>
    <property type="match status" value="1"/>
</dbReference>
<dbReference type="PANTHER" id="PTHR10259">
    <property type="entry name" value="THIOPURINE S-METHYLTRANSFERASE"/>
    <property type="match status" value="1"/>
</dbReference>
<keyword evidence="11" id="KW-1185">Reference proteome</keyword>
<dbReference type="HAMAP" id="MF_00812">
    <property type="entry name" value="Thiopur_methtran"/>
    <property type="match status" value="1"/>
</dbReference>
<dbReference type="NCBIfam" id="TIGR03840">
    <property type="entry name" value="TMPT_Se_Te"/>
    <property type="match status" value="1"/>
</dbReference>
<evidence type="ECO:0000313" key="11">
    <source>
        <dbReference type="Proteomes" id="UP000594034"/>
    </source>
</evidence>
<dbReference type="GO" id="GO:0005737">
    <property type="term" value="C:cytoplasm"/>
    <property type="evidence" value="ECO:0007669"/>
    <property type="project" value="UniProtKB-SubCell"/>
</dbReference>
<dbReference type="AlphaFoldDB" id="A0A5J6WWW5"/>
<evidence type="ECO:0000256" key="5">
    <source>
        <dbReference type="ARBA" id="ARBA00022490"/>
    </source>
</evidence>